<proteinExistence type="inferred from homology"/>
<keyword evidence="7" id="KW-1185">Reference proteome</keyword>
<evidence type="ECO:0000256" key="1">
    <source>
        <dbReference type="ARBA" id="ARBA00008520"/>
    </source>
</evidence>
<organism evidence="6 7">
    <name type="scientific">Paenibacillus oleatilyticus</name>
    <dbReference type="NCBI Taxonomy" id="2594886"/>
    <lineage>
        <taxon>Bacteria</taxon>
        <taxon>Bacillati</taxon>
        <taxon>Bacillota</taxon>
        <taxon>Bacilli</taxon>
        <taxon>Bacillales</taxon>
        <taxon>Paenibacillaceae</taxon>
        <taxon>Paenibacillus</taxon>
    </lineage>
</organism>
<feature type="signal peptide" evidence="5">
    <location>
        <begin position="1"/>
        <end position="20"/>
    </location>
</feature>
<accession>A0ABV4V381</accession>
<dbReference type="PROSITE" id="PS51257">
    <property type="entry name" value="PROKAR_LIPOPROTEIN"/>
    <property type="match status" value="1"/>
</dbReference>
<name>A0ABV4V381_9BACL</name>
<dbReference type="RefSeq" id="WP_373953060.1">
    <property type="nucleotide sequence ID" value="NZ_JBHDLN010000007.1"/>
</dbReference>
<dbReference type="InterPro" id="IPR006059">
    <property type="entry name" value="SBP"/>
</dbReference>
<dbReference type="Gene3D" id="3.40.190.10">
    <property type="entry name" value="Periplasmic binding protein-like II"/>
    <property type="match status" value="1"/>
</dbReference>
<keyword evidence="3 5" id="KW-0732">Signal</keyword>
<evidence type="ECO:0000313" key="7">
    <source>
        <dbReference type="Proteomes" id="UP001575622"/>
    </source>
</evidence>
<dbReference type="PANTHER" id="PTHR30061">
    <property type="entry name" value="MALTOSE-BINDING PERIPLASMIC PROTEIN"/>
    <property type="match status" value="1"/>
</dbReference>
<dbReference type="Proteomes" id="UP001575622">
    <property type="component" value="Unassembled WGS sequence"/>
</dbReference>
<evidence type="ECO:0000313" key="6">
    <source>
        <dbReference type="EMBL" id="MFB0843837.1"/>
    </source>
</evidence>
<dbReference type="EMBL" id="JBHDLN010000007">
    <property type="protein sequence ID" value="MFB0843837.1"/>
    <property type="molecule type" value="Genomic_DNA"/>
</dbReference>
<feature type="chain" id="PRO_5047419507" evidence="5">
    <location>
        <begin position="21"/>
        <end position="427"/>
    </location>
</feature>
<feature type="region of interest" description="Disordered" evidence="4">
    <location>
        <begin position="28"/>
        <end position="47"/>
    </location>
</feature>
<dbReference type="PANTHER" id="PTHR30061:SF50">
    <property type="entry name" value="MALTOSE_MALTODEXTRIN-BINDING PERIPLASMIC PROTEIN"/>
    <property type="match status" value="1"/>
</dbReference>
<protein>
    <submittedName>
        <fullName evidence="6">ABC transporter substrate-binding protein</fullName>
    </submittedName>
</protein>
<dbReference type="SUPFAM" id="SSF53850">
    <property type="entry name" value="Periplasmic binding protein-like II"/>
    <property type="match status" value="1"/>
</dbReference>
<evidence type="ECO:0000256" key="3">
    <source>
        <dbReference type="ARBA" id="ARBA00022729"/>
    </source>
</evidence>
<dbReference type="CDD" id="cd14748">
    <property type="entry name" value="PBP2_UgpB"/>
    <property type="match status" value="1"/>
</dbReference>
<comment type="caution">
    <text evidence="6">The sequence shown here is derived from an EMBL/GenBank/DDBJ whole genome shotgun (WGS) entry which is preliminary data.</text>
</comment>
<sequence length="427" mass="46148">MKKSLSVILSVGLASSMVLAGCAKEEAKPAPAGDAPKSGEPVTVTLAGWGSSPEEQDLLKQTIQEFESKHPNVKVKYEVIADQYMDVIKTRLIGGEGPDVFYLDAFEAPALIEKGVIEPLDSYVKPEFDVADFEEPLLNAFKVGGKTYGFPKDSSTLAMFYNKKHFEEAGITKPPTTWEELQDAAKKLTKTEGGKTVRFGFGVAPELARQMFMAQAFGGKVSDDNGNAAFASPEALKGLQLVVDLHNKDKSSGEPKEVGAGWGGEMFGQGKASIVFEGNWAIPFLNNNYKDLQYATAELPTVNGKKGTMAFTVAYVMNKASKKKEASWELISYLTGKEGMKTWTSKGFALPTRKSVAKELGYDKDPLRGALVAGSAYATPWQAGPTLPTVMNNFNNQFLDAFLGKSSLEDAMKKAQETANKEIAAGK</sequence>
<dbReference type="Pfam" id="PF01547">
    <property type="entry name" value="SBP_bac_1"/>
    <property type="match status" value="1"/>
</dbReference>
<evidence type="ECO:0000256" key="2">
    <source>
        <dbReference type="ARBA" id="ARBA00022448"/>
    </source>
</evidence>
<evidence type="ECO:0000256" key="5">
    <source>
        <dbReference type="SAM" id="SignalP"/>
    </source>
</evidence>
<gene>
    <name evidence="6" type="ORF">ACEU3E_16775</name>
</gene>
<keyword evidence="2" id="KW-0813">Transport</keyword>
<evidence type="ECO:0000256" key="4">
    <source>
        <dbReference type="SAM" id="MobiDB-lite"/>
    </source>
</evidence>
<reference evidence="6 7" key="1">
    <citation type="submission" date="2024-09" db="EMBL/GenBank/DDBJ databases">
        <authorList>
            <person name="Makale K.P.P."/>
            <person name="Makhzoum A."/>
            <person name="Rantong G."/>
            <person name="Rahube T.O."/>
        </authorList>
    </citation>
    <scope>NUCLEOTIDE SEQUENCE [LARGE SCALE GENOMIC DNA]</scope>
    <source>
        <strain evidence="6 7">KM_D13</strain>
    </source>
</reference>
<comment type="similarity">
    <text evidence="1">Belongs to the bacterial solute-binding protein 1 family.</text>
</comment>